<dbReference type="EMBL" id="JAECZO010000042">
    <property type="protein sequence ID" value="KAK7194774.1"/>
    <property type="molecule type" value="Genomic_DNA"/>
</dbReference>
<feature type="region of interest" description="Disordered" evidence="1">
    <location>
        <begin position="136"/>
        <end position="155"/>
    </location>
</feature>
<sequence>MGCAPSAVSSPSGGDVPPRAAHGAGADAASPARQAEPPFFFLSRPPAEPLLLPPLPFGAATHGVYVDESEVMPRVTDSDADFCESETPSSSSSSSSSTSISSSISSIGRNSHLLFGRSLYSPPPAHLALRRANAFRMSPERHSRSSSPSQSRRRDAVDAVVPLCRLMRGRARPFQVAAAPPTIIVVTTVDALHAGGSRLVTGPSSTTSLLTHALPPLDERAPGGRPVLQRCHLSQSDRRRILSAYREQERLLPDVSELPPLPALARSRSRGKRDG</sequence>
<gene>
    <name evidence="2" type="ORF">NESM_000397500</name>
</gene>
<feature type="region of interest" description="Disordered" evidence="1">
    <location>
        <begin position="79"/>
        <end position="102"/>
    </location>
</feature>
<evidence type="ECO:0000313" key="2">
    <source>
        <dbReference type="EMBL" id="KAK7194774.1"/>
    </source>
</evidence>
<keyword evidence="3" id="KW-1185">Reference proteome</keyword>
<accession>A0AAW0ENG1</accession>
<feature type="compositionally biased region" description="Low complexity" evidence="1">
    <location>
        <begin position="17"/>
        <end position="35"/>
    </location>
</feature>
<feature type="region of interest" description="Disordered" evidence="1">
    <location>
        <begin position="1"/>
        <end position="41"/>
    </location>
</feature>
<comment type="caution">
    <text evidence="2">The sequence shown here is derived from an EMBL/GenBank/DDBJ whole genome shotgun (WGS) entry which is preliminary data.</text>
</comment>
<dbReference type="Proteomes" id="UP001430356">
    <property type="component" value="Unassembled WGS sequence"/>
</dbReference>
<reference evidence="2 3" key="1">
    <citation type="journal article" date="2021" name="MBio">
        <title>A New Model Trypanosomatid, Novymonas esmeraldas: Genomic Perception of Its 'Candidatus Pandoraea novymonadis' Endosymbiont.</title>
        <authorList>
            <person name="Zakharova A."/>
            <person name="Saura A."/>
            <person name="Butenko A."/>
            <person name="Podesvova L."/>
            <person name="Warmusova S."/>
            <person name="Kostygov A.Y."/>
            <person name="Nenarokova A."/>
            <person name="Lukes J."/>
            <person name="Opperdoes F.R."/>
            <person name="Yurchenko V."/>
        </authorList>
    </citation>
    <scope>NUCLEOTIDE SEQUENCE [LARGE SCALE GENOMIC DNA]</scope>
    <source>
        <strain evidence="2 3">E262AT.01</strain>
    </source>
</reference>
<proteinExistence type="predicted"/>
<protein>
    <submittedName>
        <fullName evidence="2">Uncharacterized protein</fullName>
    </submittedName>
</protein>
<organism evidence="2 3">
    <name type="scientific">Novymonas esmeraldas</name>
    <dbReference type="NCBI Taxonomy" id="1808958"/>
    <lineage>
        <taxon>Eukaryota</taxon>
        <taxon>Discoba</taxon>
        <taxon>Euglenozoa</taxon>
        <taxon>Kinetoplastea</taxon>
        <taxon>Metakinetoplastina</taxon>
        <taxon>Trypanosomatida</taxon>
        <taxon>Trypanosomatidae</taxon>
        <taxon>Novymonas</taxon>
    </lineage>
</organism>
<dbReference type="AlphaFoldDB" id="A0AAW0ENG1"/>
<feature type="region of interest" description="Disordered" evidence="1">
    <location>
        <begin position="256"/>
        <end position="275"/>
    </location>
</feature>
<name>A0AAW0ENG1_9TRYP</name>
<evidence type="ECO:0000256" key="1">
    <source>
        <dbReference type="SAM" id="MobiDB-lite"/>
    </source>
</evidence>
<feature type="compositionally biased region" description="Low complexity" evidence="1">
    <location>
        <begin position="89"/>
        <end position="102"/>
    </location>
</feature>
<evidence type="ECO:0000313" key="3">
    <source>
        <dbReference type="Proteomes" id="UP001430356"/>
    </source>
</evidence>